<feature type="domain" description="KAP NTPase" evidence="1">
    <location>
        <begin position="97"/>
        <end position="247"/>
    </location>
</feature>
<evidence type="ECO:0000259" key="1">
    <source>
        <dbReference type="Pfam" id="PF07693"/>
    </source>
</evidence>
<dbReference type="SUPFAM" id="SSF52540">
    <property type="entry name" value="P-loop containing nucleoside triphosphate hydrolases"/>
    <property type="match status" value="1"/>
</dbReference>
<comment type="caution">
    <text evidence="2">The sequence shown here is derived from an EMBL/GenBank/DDBJ whole genome shotgun (WGS) entry which is preliminary data.</text>
</comment>
<dbReference type="AlphaFoldDB" id="A0A6C7SCY2"/>
<dbReference type="InterPro" id="IPR011646">
    <property type="entry name" value="KAP_P-loop"/>
</dbReference>
<name>A0A6C7SCY2_CAMJU</name>
<dbReference type="EMBL" id="AAKEER010000042">
    <property type="protein sequence ID" value="ECR0842774.1"/>
    <property type="molecule type" value="Genomic_DNA"/>
</dbReference>
<sequence length="264" mass="31071">MNKIDNIANFLNKKSKKCLAINGPWGVGKTHLWKQIEKKLSKVNKDKKVVYIDLFGKESYKQILEEIVFKIHGNYNKIMNTFSQITTKIAKIKSAGTININPDAIFSFLKKEDFNNIIVCFDNIERRSDNLSLKEILGLVNLLKEEKECNVVMIFHKGELEEQDNNSAINDKEKQAKQDNSKNWYQTYKEKIIDYEFIINDNSKAAHNIISNEVKYDKEVQNIIFECYQNSCNNLRLLLRFVEHIIYFNKECFMKIKKEDYSNE</sequence>
<gene>
    <name evidence="2" type="ORF">F0865_06595</name>
</gene>
<proteinExistence type="predicted"/>
<dbReference type="InterPro" id="IPR027417">
    <property type="entry name" value="P-loop_NTPase"/>
</dbReference>
<feature type="non-terminal residue" evidence="2">
    <location>
        <position position="264"/>
    </location>
</feature>
<evidence type="ECO:0000313" key="2">
    <source>
        <dbReference type="EMBL" id="ECR0842774.1"/>
    </source>
</evidence>
<protein>
    <submittedName>
        <fullName evidence="2">AAA family ATPase</fullName>
    </submittedName>
</protein>
<dbReference type="Pfam" id="PF07693">
    <property type="entry name" value="KAP_NTPase"/>
    <property type="match status" value="2"/>
</dbReference>
<reference evidence="2" key="1">
    <citation type="submission" date="2019-09" db="EMBL/GenBank/DDBJ databases">
        <authorList>
            <consortium name="NARMS: The National Antimicrobial Resistance Monitoring System"/>
        </authorList>
    </citation>
    <scope>NUCLEOTIDE SEQUENCE</scope>
    <source>
        <strain evidence="2">FSIS11924124</strain>
    </source>
</reference>
<organism evidence="2">
    <name type="scientific">Campylobacter jejuni</name>
    <dbReference type="NCBI Taxonomy" id="197"/>
    <lineage>
        <taxon>Bacteria</taxon>
        <taxon>Pseudomonadati</taxon>
        <taxon>Campylobacterota</taxon>
        <taxon>Epsilonproteobacteria</taxon>
        <taxon>Campylobacterales</taxon>
        <taxon>Campylobacteraceae</taxon>
        <taxon>Campylobacter</taxon>
    </lineage>
</organism>
<accession>A0A6C7SCY2</accession>
<dbReference type="Gene3D" id="3.40.50.300">
    <property type="entry name" value="P-loop containing nucleotide triphosphate hydrolases"/>
    <property type="match status" value="1"/>
</dbReference>
<feature type="domain" description="KAP NTPase" evidence="1">
    <location>
        <begin position="4"/>
        <end position="77"/>
    </location>
</feature>